<dbReference type="AlphaFoldDB" id="A0A368V9Q1"/>
<name>A0A368V9Q1_MARNT</name>
<keyword evidence="4" id="KW-1185">Reference proteome</keyword>
<evidence type="ECO:0000313" key="1">
    <source>
        <dbReference type="EMBL" id="RBP75180.1"/>
    </source>
</evidence>
<evidence type="ECO:0000313" key="4">
    <source>
        <dbReference type="Proteomes" id="UP000253065"/>
    </source>
</evidence>
<dbReference type="Proteomes" id="UP000253065">
    <property type="component" value="Unassembled WGS sequence"/>
</dbReference>
<protein>
    <submittedName>
        <fullName evidence="2">Uncharacterized protein</fullName>
    </submittedName>
</protein>
<comment type="caution">
    <text evidence="2">The sequence shown here is derived from an EMBL/GenBank/DDBJ whole genome shotgun (WGS) entry which is preliminary data.</text>
</comment>
<dbReference type="Proteomes" id="UP000252795">
    <property type="component" value="Unassembled WGS sequence"/>
</dbReference>
<accession>A0A368V9Q1</accession>
<dbReference type="RefSeq" id="WP_022992305.1">
    <property type="nucleotide sequence ID" value="NZ_QNSA01000004.1"/>
</dbReference>
<dbReference type="EMBL" id="QPJB01000004">
    <property type="protein sequence ID" value="RCW35711.1"/>
    <property type="molecule type" value="Genomic_DNA"/>
</dbReference>
<evidence type="ECO:0000313" key="3">
    <source>
        <dbReference type="Proteomes" id="UP000252795"/>
    </source>
</evidence>
<sequence length="108" mass="12194">MSFFHILRNPARRCRDACELAVSHGTPRRAAKLAVVVGTLLVLINQWEAVTDVESMDWMKVLLTYCVPYLVSTYTSVTKDLTLLREAEAAEQAVHEEARKIQMQSDSV</sequence>
<dbReference type="EMBL" id="QNSA01000004">
    <property type="protein sequence ID" value="RBP75180.1"/>
    <property type="molecule type" value="Genomic_DNA"/>
</dbReference>
<reference evidence="2 3" key="1">
    <citation type="submission" date="2018-07" db="EMBL/GenBank/DDBJ databases">
        <title>Freshwater and sediment microbial communities from various areas in North America, analyzing microbe dynamics in response to fracking.</title>
        <authorList>
            <person name="Lamendella R."/>
        </authorList>
    </citation>
    <scope>NUCLEOTIDE SEQUENCE [LARGE SCALE GENOMIC DNA]</scope>
    <source>
        <strain evidence="2 3">114E</strain>
        <strain evidence="1 4">114E_o</strain>
    </source>
</reference>
<organism evidence="2 3">
    <name type="scientific">Marinobacter nauticus</name>
    <name type="common">Marinobacter hydrocarbonoclasticus</name>
    <name type="synonym">Marinobacter aquaeolei</name>
    <dbReference type="NCBI Taxonomy" id="2743"/>
    <lineage>
        <taxon>Bacteria</taxon>
        <taxon>Pseudomonadati</taxon>
        <taxon>Pseudomonadota</taxon>
        <taxon>Gammaproteobacteria</taxon>
        <taxon>Pseudomonadales</taxon>
        <taxon>Marinobacteraceae</taxon>
        <taxon>Marinobacter</taxon>
    </lineage>
</organism>
<proteinExistence type="predicted"/>
<evidence type="ECO:0000313" key="2">
    <source>
        <dbReference type="EMBL" id="RCW35711.1"/>
    </source>
</evidence>
<gene>
    <name evidence="2" type="ORF">DET51_104330</name>
    <name evidence="1" type="ORF">DET64_104330</name>
</gene>
<dbReference type="NCBIfam" id="NF038050">
    <property type="entry name" value="NrtS"/>
    <property type="match status" value="1"/>
</dbReference>
<dbReference type="InterPro" id="IPR047700">
    <property type="entry name" value="NrtS-like"/>
</dbReference>